<gene>
    <name evidence="2" type="ORF">A3A77_04745</name>
</gene>
<comment type="caution">
    <text evidence="2">The sequence shown here is derived from an EMBL/GenBank/DDBJ whole genome shotgun (WGS) entry which is preliminary data.</text>
</comment>
<dbReference type="GO" id="GO:0004222">
    <property type="term" value="F:metalloendopeptidase activity"/>
    <property type="evidence" value="ECO:0007669"/>
    <property type="project" value="TreeGrafter"/>
</dbReference>
<dbReference type="InterPro" id="IPR050570">
    <property type="entry name" value="Cell_wall_metabolism_enzyme"/>
</dbReference>
<feature type="compositionally biased region" description="Polar residues" evidence="1">
    <location>
        <begin position="32"/>
        <end position="49"/>
    </location>
</feature>
<dbReference type="AlphaFoldDB" id="A0A1G1VFC3"/>
<dbReference type="PANTHER" id="PTHR21666:SF270">
    <property type="entry name" value="MUREIN HYDROLASE ACTIVATOR ENVC"/>
    <property type="match status" value="1"/>
</dbReference>
<sequence>MERARQLTRRDLLKFAGIGTAELLLFSCTSSQQPSNATSPEKPSPTISPESHALGEHDKFHYRSEGKNLPVTPFLYLPFSRVDFGKVTVAQGWEANENEKARSKVVAHEAIDFAAPYGTKVVAPCDGIVISSCEEGWRVVGENQVVYNGKKVAYGGGIFVEIAREDGQRVQLLHLSSLDSSIPFSKPNPKKDGGWSPTKHSLPFDELKKIGKPVKAGDIIGTVGLTGLELGTLGKYQGEDRPLSVTENELETWDEVGAHVHLEIFERNEKGGKFGRRDPFAIYSTFDKYSLDGKKPLGKDPLFYLNQGIPQTSARLSLRDWAQFVTNILRQA</sequence>
<protein>
    <recommendedName>
        <fullName evidence="4">Peptidase M23 domain-containing protein</fullName>
    </recommendedName>
</protein>
<proteinExistence type="predicted"/>
<name>A0A1G1VFC3_9BACT</name>
<accession>A0A1G1VFC3</accession>
<dbReference type="PROSITE" id="PS51318">
    <property type="entry name" value="TAT"/>
    <property type="match status" value="1"/>
</dbReference>
<reference evidence="2 3" key="1">
    <citation type="journal article" date="2016" name="Nat. Commun.">
        <title>Thousands of microbial genomes shed light on interconnected biogeochemical processes in an aquifer system.</title>
        <authorList>
            <person name="Anantharaman K."/>
            <person name="Brown C.T."/>
            <person name="Hug L.A."/>
            <person name="Sharon I."/>
            <person name="Castelle C.J."/>
            <person name="Probst A.J."/>
            <person name="Thomas B.C."/>
            <person name="Singh A."/>
            <person name="Wilkins M.J."/>
            <person name="Karaoz U."/>
            <person name="Brodie E.L."/>
            <person name="Williams K.H."/>
            <person name="Hubbard S.S."/>
            <person name="Banfield J.F."/>
        </authorList>
    </citation>
    <scope>NUCLEOTIDE SEQUENCE [LARGE SCALE GENOMIC DNA]</scope>
</reference>
<organism evidence="2 3">
    <name type="scientific">Candidatus Blackburnbacteria bacterium RIFCSPLOWO2_01_FULL_40_20</name>
    <dbReference type="NCBI Taxonomy" id="1797519"/>
    <lineage>
        <taxon>Bacteria</taxon>
        <taxon>Candidatus Blackburniibacteriota</taxon>
    </lineage>
</organism>
<dbReference type="Gene3D" id="2.70.70.10">
    <property type="entry name" value="Glucose Permease (Domain IIA)"/>
    <property type="match status" value="1"/>
</dbReference>
<dbReference type="EMBL" id="MHCC01000002">
    <property type="protein sequence ID" value="OGY14140.1"/>
    <property type="molecule type" value="Genomic_DNA"/>
</dbReference>
<dbReference type="InterPro" id="IPR011055">
    <property type="entry name" value="Dup_hybrid_motif"/>
</dbReference>
<dbReference type="InterPro" id="IPR006311">
    <property type="entry name" value="TAT_signal"/>
</dbReference>
<dbReference type="Proteomes" id="UP000178659">
    <property type="component" value="Unassembled WGS sequence"/>
</dbReference>
<evidence type="ECO:0000313" key="3">
    <source>
        <dbReference type="Proteomes" id="UP000178659"/>
    </source>
</evidence>
<evidence type="ECO:0008006" key="4">
    <source>
        <dbReference type="Google" id="ProtNLM"/>
    </source>
</evidence>
<evidence type="ECO:0000256" key="1">
    <source>
        <dbReference type="SAM" id="MobiDB-lite"/>
    </source>
</evidence>
<dbReference type="CDD" id="cd12797">
    <property type="entry name" value="M23_peptidase"/>
    <property type="match status" value="1"/>
</dbReference>
<evidence type="ECO:0000313" key="2">
    <source>
        <dbReference type="EMBL" id="OGY14140.1"/>
    </source>
</evidence>
<feature type="region of interest" description="Disordered" evidence="1">
    <location>
        <begin position="32"/>
        <end position="52"/>
    </location>
</feature>
<dbReference type="SUPFAM" id="SSF51261">
    <property type="entry name" value="Duplicated hybrid motif"/>
    <property type="match status" value="1"/>
</dbReference>
<dbReference type="PANTHER" id="PTHR21666">
    <property type="entry name" value="PEPTIDASE-RELATED"/>
    <property type="match status" value="1"/>
</dbReference>